<dbReference type="EMBL" id="JBDZYD010000002">
    <property type="protein sequence ID" value="MEQ0558963.1"/>
    <property type="molecule type" value="Genomic_DNA"/>
</dbReference>
<proteinExistence type="predicted"/>
<protein>
    <submittedName>
        <fullName evidence="3">Glycogen debranching N-terminal domain-containing protein</fullName>
    </submittedName>
</protein>
<feature type="domain" description="Putative glycogen debranching enzyme N-terminal" evidence="1">
    <location>
        <begin position="23"/>
        <end position="202"/>
    </location>
</feature>
<dbReference type="InterPro" id="IPR032856">
    <property type="entry name" value="GDE_N_bis"/>
</dbReference>
<evidence type="ECO:0000313" key="4">
    <source>
        <dbReference type="Proteomes" id="UP001440984"/>
    </source>
</evidence>
<keyword evidence="4" id="KW-1185">Reference proteome</keyword>
<reference evidence="3 4" key="1">
    <citation type="submission" date="2024-05" db="EMBL/GenBank/DDBJ databases">
        <authorList>
            <person name="Zhao H."/>
            <person name="Xu Y."/>
            <person name="Lin S."/>
            <person name="Spain J.C."/>
            <person name="Zhou N.-Y."/>
        </authorList>
    </citation>
    <scope>NUCLEOTIDE SEQUENCE [LARGE SCALE GENOMIC DNA]</scope>
    <source>
        <strain evidence="3 4">NEAU-NG30</strain>
    </source>
</reference>
<dbReference type="InterPro" id="IPR008928">
    <property type="entry name" value="6-hairpin_glycosidase_sf"/>
</dbReference>
<dbReference type="Proteomes" id="UP001440984">
    <property type="component" value="Unassembled WGS sequence"/>
</dbReference>
<dbReference type="Pfam" id="PF14742">
    <property type="entry name" value="GDE_N_bis"/>
    <property type="match status" value="1"/>
</dbReference>
<organism evidence="3 4">
    <name type="scientific">Amycolatopsis melonis</name>
    <dbReference type="NCBI Taxonomy" id="3156488"/>
    <lineage>
        <taxon>Bacteria</taxon>
        <taxon>Bacillati</taxon>
        <taxon>Actinomycetota</taxon>
        <taxon>Actinomycetes</taxon>
        <taxon>Pseudonocardiales</taxon>
        <taxon>Pseudonocardiaceae</taxon>
        <taxon>Amycolatopsis</taxon>
    </lineage>
</organism>
<accession>A0ABV0L9J0</accession>
<evidence type="ECO:0000313" key="3">
    <source>
        <dbReference type="EMBL" id="MEQ0558963.1"/>
    </source>
</evidence>
<gene>
    <name evidence="3" type="ORF">ABJI51_07765</name>
</gene>
<evidence type="ECO:0000259" key="1">
    <source>
        <dbReference type="Pfam" id="PF14742"/>
    </source>
</evidence>
<dbReference type="InterPro" id="IPR012341">
    <property type="entry name" value="6hp_glycosidase-like_sf"/>
</dbReference>
<dbReference type="Gene3D" id="1.50.10.10">
    <property type="match status" value="1"/>
</dbReference>
<sequence length="715" mass="77263">MTPEAFNAGEPALVTSAGGTVTLVEGSTFCLSGTTGDIQPGTSHGLFFRDARLISRWELRLDGQPPHPLSVLSPEAFAAQFVLRRNPKPGQADSTLLLVRERLVGDGLRETITLRNLGRENTVANLTLHVDADFSDLFAVKEGRPAHGGAEATVAGAELLLRDRADGSRGLSVSATADPVTAPGVLSWRVVVPARGEWSTEIVVQPTVGNRRVQPQFDRGEAVAASGPARKIRAWRDVSTVIASGDPVLTQVLQRTESDLGALQIHDAGQDGRPFVAAGAPWFMTLFGRDSLLTAWMALPLDVGLALGTLETLAELQGRRTDPLTEEEPGRILHELRLGPDSDQVLGGSHYYGTVDASPLFVMLLAECWRWGADETAVRALLPAADAALDWLQRHGDRDGDGFVEYRRATDRGLLNQGWKDSFDGINDAAGRLGTTPIALCEVQGYAYAAWLARAELAEAFNDPVTAGRCRERAERLRNQFAEKFWLPEQGWYAVALDGRKQPLDALTSNTAHCLWSGIATDEHAAVLIERLGRPEMDSGYGLRTLSSEMGAYNPMSYHNGSVWPHDTAIAVAGLLRYAHVPGAVDLAQRLATGLLDAAASFGGRLPELFCGFSRAEFSPPIPYPTSCSPQAWASAAPLLLVRSFLGLEPHVPRRKLVVRPHLPRRWGRLKLSDLRLGDLTVHVEADHEKAEVRGLPDGWDLEAVSDRGPAAGAG</sequence>
<feature type="domain" description="Mannosylglycerate hydrolase MGH1-like glycoside hydrolase" evidence="2">
    <location>
        <begin position="354"/>
        <end position="593"/>
    </location>
</feature>
<dbReference type="RefSeq" id="WP_348948662.1">
    <property type="nucleotide sequence ID" value="NZ_JBDZYD010000002.1"/>
</dbReference>
<evidence type="ECO:0000259" key="2">
    <source>
        <dbReference type="Pfam" id="PF22422"/>
    </source>
</evidence>
<dbReference type="InterPro" id="IPR054491">
    <property type="entry name" value="MGH1-like_GH"/>
</dbReference>
<dbReference type="Pfam" id="PF22422">
    <property type="entry name" value="MGH1-like_GH"/>
    <property type="match status" value="1"/>
</dbReference>
<comment type="caution">
    <text evidence="3">The sequence shown here is derived from an EMBL/GenBank/DDBJ whole genome shotgun (WGS) entry which is preliminary data.</text>
</comment>
<dbReference type="SUPFAM" id="SSF48208">
    <property type="entry name" value="Six-hairpin glycosidases"/>
    <property type="match status" value="1"/>
</dbReference>
<name>A0ABV0L9J0_9PSEU</name>